<evidence type="ECO:0000313" key="1">
    <source>
        <dbReference type="EMBL" id="KAG9258545.1"/>
    </source>
</evidence>
<comment type="caution">
    <text evidence="1">The sequence shown here is derived from an EMBL/GenBank/DDBJ whole genome shotgun (WGS) entry which is preliminary data.</text>
</comment>
<organism evidence="1 2">
    <name type="scientific">Emericellopsis atlantica</name>
    <dbReference type="NCBI Taxonomy" id="2614577"/>
    <lineage>
        <taxon>Eukaryota</taxon>
        <taxon>Fungi</taxon>
        <taxon>Dikarya</taxon>
        <taxon>Ascomycota</taxon>
        <taxon>Pezizomycotina</taxon>
        <taxon>Sordariomycetes</taxon>
        <taxon>Hypocreomycetidae</taxon>
        <taxon>Hypocreales</taxon>
        <taxon>Bionectriaceae</taxon>
        <taxon>Emericellopsis</taxon>
    </lineage>
</organism>
<dbReference type="GeneID" id="70293629"/>
<protein>
    <submittedName>
        <fullName evidence="1">Uncharacterized protein</fullName>
    </submittedName>
</protein>
<reference evidence="1" key="1">
    <citation type="journal article" date="2021" name="IMA Fungus">
        <title>Genomic characterization of three marine fungi, including Emericellopsis atlantica sp. nov. with signatures of a generalist lifestyle and marine biomass degradation.</title>
        <authorList>
            <person name="Hagestad O.C."/>
            <person name="Hou L."/>
            <person name="Andersen J.H."/>
            <person name="Hansen E.H."/>
            <person name="Altermark B."/>
            <person name="Li C."/>
            <person name="Kuhnert E."/>
            <person name="Cox R.J."/>
            <person name="Crous P.W."/>
            <person name="Spatafora J.W."/>
            <person name="Lail K."/>
            <person name="Amirebrahimi M."/>
            <person name="Lipzen A."/>
            <person name="Pangilinan J."/>
            <person name="Andreopoulos W."/>
            <person name="Hayes R.D."/>
            <person name="Ng V."/>
            <person name="Grigoriev I.V."/>
            <person name="Jackson S.A."/>
            <person name="Sutton T.D.S."/>
            <person name="Dobson A.D.W."/>
            <person name="Rama T."/>
        </authorList>
    </citation>
    <scope>NUCLEOTIDE SEQUENCE</scope>
    <source>
        <strain evidence="1">TS7</strain>
    </source>
</reference>
<name>A0A9P7ZVM9_9HYPO</name>
<gene>
    <name evidence="1" type="ORF">F5Z01DRAFT_643530</name>
</gene>
<dbReference type="AlphaFoldDB" id="A0A9P7ZVM9"/>
<sequence>MSRKSGAYNNVGLYVSILAGANARRSTCYPGCRSHTALLLNLLLRQVIATQKTPKCLPPSWLSWLAVAFCGRSSLTCPKEACRIARQSKSNRPNNRIHIPRDLEIEPTFSTKHASEPHSSQRFGMTSLRIKVKGEEILIHVRPFWLVNYHSPASMSWLRVVANNKRSPLHVQVVSQ</sequence>
<dbReference type="EMBL" id="MU251243">
    <property type="protein sequence ID" value="KAG9258545.1"/>
    <property type="molecule type" value="Genomic_DNA"/>
</dbReference>
<keyword evidence="2" id="KW-1185">Reference proteome</keyword>
<accession>A0A9P7ZVM9</accession>
<proteinExistence type="predicted"/>
<dbReference type="Proteomes" id="UP000887229">
    <property type="component" value="Unassembled WGS sequence"/>
</dbReference>
<dbReference type="RefSeq" id="XP_046122469.1">
    <property type="nucleotide sequence ID" value="XM_046262726.1"/>
</dbReference>
<evidence type="ECO:0000313" key="2">
    <source>
        <dbReference type="Proteomes" id="UP000887229"/>
    </source>
</evidence>